<organism evidence="3 4">
    <name type="scientific">Advenella mimigardefordensis (strain DSM 17166 / LMG 22922 / DPN7)</name>
    <dbReference type="NCBI Taxonomy" id="1247726"/>
    <lineage>
        <taxon>Bacteria</taxon>
        <taxon>Pseudomonadati</taxon>
        <taxon>Pseudomonadota</taxon>
        <taxon>Betaproteobacteria</taxon>
        <taxon>Burkholderiales</taxon>
        <taxon>Alcaligenaceae</taxon>
    </lineage>
</organism>
<evidence type="ECO:0000313" key="4">
    <source>
        <dbReference type="Proteomes" id="UP000019095"/>
    </source>
</evidence>
<keyword evidence="4" id="KW-1185">Reference proteome</keyword>
<dbReference type="Pfam" id="PF04909">
    <property type="entry name" value="Amidohydro_2"/>
    <property type="match status" value="1"/>
</dbReference>
<comment type="similarity">
    <text evidence="1">Belongs to the metallo-dependent hydrolases superfamily.</text>
</comment>
<dbReference type="InterPro" id="IPR032466">
    <property type="entry name" value="Metal_Hydrolase"/>
</dbReference>
<dbReference type="KEGG" id="amim:MIM_c20430"/>
<proteinExistence type="inferred from homology"/>
<dbReference type="Proteomes" id="UP000019095">
    <property type="component" value="Chromosome"/>
</dbReference>
<dbReference type="PATRIC" id="fig|1247726.3.peg.2248"/>
<dbReference type="EMBL" id="CP003915">
    <property type="protein sequence ID" value="AHG64122.1"/>
    <property type="molecule type" value="Genomic_DNA"/>
</dbReference>
<evidence type="ECO:0000259" key="2">
    <source>
        <dbReference type="Pfam" id="PF04909"/>
    </source>
</evidence>
<dbReference type="InterPro" id="IPR052350">
    <property type="entry name" value="Metallo-dep_Lactonases"/>
</dbReference>
<dbReference type="HOGENOM" id="CLU_044590_3_1_4"/>
<dbReference type="InterPro" id="IPR006680">
    <property type="entry name" value="Amidohydro-rel"/>
</dbReference>
<accession>W0PEZ5</accession>
<dbReference type="AlphaFoldDB" id="W0PEZ5"/>
<dbReference type="Gene3D" id="3.20.20.140">
    <property type="entry name" value="Metal-dependent hydrolases"/>
    <property type="match status" value="1"/>
</dbReference>
<dbReference type="SUPFAM" id="SSF51556">
    <property type="entry name" value="Metallo-dependent hydrolases"/>
    <property type="match status" value="1"/>
</dbReference>
<dbReference type="RefSeq" id="WP_025372758.1">
    <property type="nucleotide sequence ID" value="NZ_CP003915.1"/>
</dbReference>
<gene>
    <name evidence="3" type="ORF">MIM_c20430</name>
</gene>
<reference evidence="3 4" key="1">
    <citation type="journal article" date="2014" name="Microbiology">
        <title>Unravelling the complete genome sequence of Advenella mimigardefordensis strain DPN7T and novel insights in the catabolism of the xenobiotic polythioester precursor 3,3'-dithiodipropionate.</title>
        <authorList>
            <person name="Wubbeler J.H."/>
            <person name="Hiessl S."/>
            <person name="Schuldes J."/>
            <person name="Thurmer A."/>
            <person name="Daniel R."/>
            <person name="Steinbuchel A."/>
        </authorList>
    </citation>
    <scope>NUCLEOTIDE SEQUENCE [LARGE SCALE GENOMIC DNA]</scope>
    <source>
        <strain evidence="4">DSM 17166 / LMG 22922 / DPN7</strain>
    </source>
</reference>
<dbReference type="PANTHER" id="PTHR43569">
    <property type="entry name" value="AMIDOHYDROLASE"/>
    <property type="match status" value="1"/>
</dbReference>
<keyword evidence="3" id="KW-0378">Hydrolase</keyword>
<feature type="domain" description="Amidohydrolase-related" evidence="2">
    <location>
        <begin position="37"/>
        <end position="348"/>
    </location>
</feature>
<sequence>MNNTSSNSVFAATRAPNPGWLCRAESEPVLEPELSIIDSHMHLWEHKTGYTYFVKEFAEDVATCGHKIDSTVFIECRSMYRSRGPEHIKSVGETEFASGMAAIAASGIYTSCRVADAIVGFADLTSGEKLRETIEAHMSVANGRFRGIRQGAKWDADRTIKGSLPNARPGLYLDPSFAIGLEMLTAMGLSFDASVFHPQIQDVATLARAHPNTRIVVNHLGSPLGYATYESRRSEVRAAWLSSMRDLAQCPNVSVKLGGLLMCLGNFDFTQEKKPPDSVQLAELWRPYIEPCIELFGANRCMASSNFPVEKAGVPYGTLWNTFKRVTAGCSEYEKKMIFSGTARRFYNMD</sequence>
<dbReference type="OrthoDB" id="9787654at2"/>
<evidence type="ECO:0000256" key="1">
    <source>
        <dbReference type="ARBA" id="ARBA00038310"/>
    </source>
</evidence>
<dbReference type="eggNOG" id="COG3618">
    <property type="taxonomic scope" value="Bacteria"/>
</dbReference>
<name>W0PEZ5_ADVMD</name>
<protein>
    <submittedName>
        <fullName evidence="3">Putative amidohydrolase 2</fullName>
    </submittedName>
</protein>
<dbReference type="STRING" id="1247726.MIM_c20430"/>
<dbReference type="PANTHER" id="PTHR43569:SF1">
    <property type="entry name" value="BLL3371 PROTEIN"/>
    <property type="match status" value="1"/>
</dbReference>
<dbReference type="GO" id="GO:0016787">
    <property type="term" value="F:hydrolase activity"/>
    <property type="evidence" value="ECO:0007669"/>
    <property type="project" value="UniProtKB-KW"/>
</dbReference>
<evidence type="ECO:0000313" key="3">
    <source>
        <dbReference type="EMBL" id="AHG64122.1"/>
    </source>
</evidence>